<organism evidence="1 2">
    <name type="scientific">Candidatus Lloydbacteria bacterium RIFCSPHIGHO2_01_FULL_49_22</name>
    <dbReference type="NCBI Taxonomy" id="1798658"/>
    <lineage>
        <taxon>Bacteria</taxon>
        <taxon>Candidatus Lloydiibacteriota</taxon>
    </lineage>
</organism>
<protein>
    <submittedName>
        <fullName evidence="1">Uncharacterized protein</fullName>
    </submittedName>
</protein>
<accession>A0A1G2CZ00</accession>
<dbReference type="EMBL" id="MHLI01000007">
    <property type="protein sequence ID" value="OGZ05738.1"/>
    <property type="molecule type" value="Genomic_DNA"/>
</dbReference>
<comment type="caution">
    <text evidence="1">The sequence shown here is derived from an EMBL/GenBank/DDBJ whole genome shotgun (WGS) entry which is preliminary data.</text>
</comment>
<proteinExistence type="predicted"/>
<evidence type="ECO:0000313" key="1">
    <source>
        <dbReference type="EMBL" id="OGZ05738.1"/>
    </source>
</evidence>
<reference evidence="1 2" key="1">
    <citation type="journal article" date="2016" name="Nat. Commun.">
        <title>Thousands of microbial genomes shed light on interconnected biogeochemical processes in an aquifer system.</title>
        <authorList>
            <person name="Anantharaman K."/>
            <person name="Brown C.T."/>
            <person name="Hug L.A."/>
            <person name="Sharon I."/>
            <person name="Castelle C.J."/>
            <person name="Probst A.J."/>
            <person name="Thomas B.C."/>
            <person name="Singh A."/>
            <person name="Wilkins M.J."/>
            <person name="Karaoz U."/>
            <person name="Brodie E.L."/>
            <person name="Williams K.H."/>
            <person name="Hubbard S.S."/>
            <person name="Banfield J.F."/>
        </authorList>
    </citation>
    <scope>NUCLEOTIDE SEQUENCE [LARGE SCALE GENOMIC DNA]</scope>
</reference>
<name>A0A1G2CZ00_9BACT</name>
<sequence length="382" mass="43847">MALSLIGETLTFAHDGQLLNFCVYDQNEPEGDDFVTRCEKKNNALHYGHAWFDVQNGFCTSEDMFAAAKELRGTYALFCDMDARQQSQFIYKMTMHICALIGVSACDWEPSQEFVLDAIQDELSDKDLKKAALEVYVLPCEEEPDQPVAGNDFTTDPDLIRIAQQSSRLRVLLNYDEEDAKEGRSARRGLSVNGRNRACFYSGRRALSIRRDSDALFCAEDTRVGCDWEAMCEEVDKDGEGVVTEFPDEFDFAYEEYAKMKRLGDEEYTPKNVRDERASRVRIVDSFDPWDLRDRGYGFYDALNRNYQCDCPACSGDDWFSMPEIIDEDAEQQRLIDRFGDQDDWDSFVDFGPSDREIDAIHFGHSSRLQLTGRYRKAVAPF</sequence>
<dbReference type="Proteomes" id="UP000177122">
    <property type="component" value="Unassembled WGS sequence"/>
</dbReference>
<gene>
    <name evidence="1" type="ORF">A2845_01145</name>
</gene>
<evidence type="ECO:0000313" key="2">
    <source>
        <dbReference type="Proteomes" id="UP000177122"/>
    </source>
</evidence>
<dbReference type="AlphaFoldDB" id="A0A1G2CZ00"/>